<name>A0A450XNS8_9GAMM</name>
<organism evidence="2">
    <name type="scientific">Candidatus Kentrum sp. MB</name>
    <dbReference type="NCBI Taxonomy" id="2138164"/>
    <lineage>
        <taxon>Bacteria</taxon>
        <taxon>Pseudomonadati</taxon>
        <taxon>Pseudomonadota</taxon>
        <taxon>Gammaproteobacteria</taxon>
        <taxon>Candidatus Kentrum</taxon>
    </lineage>
</organism>
<sequence length="153" mass="16742">MCLEADRGGSSGDIRSGRYLKAPVRFSNAVQSRKCFLVPARCAGRDERKNPTQAGIGIKLNRGRHQTQSGSASDLTGVGARSRLGLMPTPVESVADSDWVDFDLGCMRFRSRRVVTPIPPSRNADLGGSCRRSRRVWARYLSESRTATRLSSA</sequence>
<accession>A0A450XNS8</accession>
<evidence type="ECO:0000256" key="1">
    <source>
        <dbReference type="SAM" id="MobiDB-lite"/>
    </source>
</evidence>
<evidence type="ECO:0000313" key="2">
    <source>
        <dbReference type="EMBL" id="VFK30904.1"/>
    </source>
</evidence>
<reference evidence="2" key="1">
    <citation type="submission" date="2019-02" db="EMBL/GenBank/DDBJ databases">
        <authorList>
            <person name="Gruber-Vodicka R. H."/>
            <person name="Seah K. B. B."/>
        </authorList>
    </citation>
    <scope>NUCLEOTIDE SEQUENCE</scope>
    <source>
        <strain evidence="3">BECK_BZ198</strain>
        <strain evidence="2">BECK_BZ199</strain>
    </source>
</reference>
<dbReference type="AlphaFoldDB" id="A0A450XNS8"/>
<dbReference type="EMBL" id="CAADFQ010000019">
    <property type="protein sequence ID" value="VFK30904.1"/>
    <property type="molecule type" value="Genomic_DNA"/>
</dbReference>
<evidence type="ECO:0000313" key="3">
    <source>
        <dbReference type="EMBL" id="VFK75745.1"/>
    </source>
</evidence>
<dbReference type="EMBL" id="CAADGH010000030">
    <property type="protein sequence ID" value="VFK75745.1"/>
    <property type="molecule type" value="Genomic_DNA"/>
</dbReference>
<proteinExistence type="predicted"/>
<gene>
    <name evidence="3" type="ORF">BECKMB1821H_GA0114242_103028</name>
    <name evidence="2" type="ORF">BECKMB1821I_GA0114274_10196</name>
</gene>
<feature type="region of interest" description="Disordered" evidence="1">
    <location>
        <begin position="55"/>
        <end position="77"/>
    </location>
</feature>
<protein>
    <submittedName>
        <fullName evidence="2">Uncharacterized protein</fullName>
    </submittedName>
</protein>